<keyword evidence="4" id="KW-1185">Reference proteome</keyword>
<dbReference type="EMBL" id="BHZE01000006">
    <property type="protein sequence ID" value="GCD77351.1"/>
    <property type="molecule type" value="Genomic_DNA"/>
</dbReference>
<evidence type="ECO:0000259" key="2">
    <source>
        <dbReference type="Pfam" id="PF00501"/>
    </source>
</evidence>
<dbReference type="InterPro" id="IPR000873">
    <property type="entry name" value="AMP-dep_synth/lig_dom"/>
</dbReference>
<comment type="caution">
    <text evidence="3">The sequence shown here is derived from an EMBL/GenBank/DDBJ whole genome shotgun (WGS) entry which is preliminary data.</text>
</comment>
<reference evidence="3 4" key="1">
    <citation type="submission" date="2018-11" db="EMBL/GenBank/DDBJ databases">
        <title>Schleiferia aggregans sp. nov., a moderately thermophilic heterotrophic bacterium isolated from microbial mats at a terrestrial hot spring.</title>
        <authorList>
            <person name="Iino T."/>
            <person name="Ohkuma M."/>
            <person name="Haruta S."/>
        </authorList>
    </citation>
    <scope>NUCLEOTIDE SEQUENCE [LARGE SCALE GENOMIC DNA]</scope>
    <source>
        <strain evidence="3 4">LA</strain>
    </source>
</reference>
<dbReference type="GO" id="GO:0031956">
    <property type="term" value="F:medium-chain fatty acid-CoA ligase activity"/>
    <property type="evidence" value="ECO:0007669"/>
    <property type="project" value="TreeGrafter"/>
</dbReference>
<dbReference type="SUPFAM" id="SSF56801">
    <property type="entry name" value="Acetyl-CoA synthetase-like"/>
    <property type="match status" value="1"/>
</dbReference>
<accession>A0A401XK54</accession>
<dbReference type="InterPro" id="IPR045851">
    <property type="entry name" value="AMP-bd_C_sf"/>
</dbReference>
<organism evidence="3 4">
    <name type="scientific">Thermaurantimonas aggregans</name>
    <dbReference type="NCBI Taxonomy" id="2173829"/>
    <lineage>
        <taxon>Bacteria</taxon>
        <taxon>Pseudomonadati</taxon>
        <taxon>Bacteroidota</taxon>
        <taxon>Flavobacteriia</taxon>
        <taxon>Flavobacteriales</taxon>
        <taxon>Schleiferiaceae</taxon>
        <taxon>Thermaurantimonas</taxon>
    </lineage>
</organism>
<evidence type="ECO:0000313" key="4">
    <source>
        <dbReference type="Proteomes" id="UP000286715"/>
    </source>
</evidence>
<dbReference type="RefSeq" id="WP_124397414.1">
    <property type="nucleotide sequence ID" value="NZ_BHZE01000006.1"/>
</dbReference>
<dbReference type="Gene3D" id="3.40.50.12780">
    <property type="entry name" value="N-terminal domain of ligase-like"/>
    <property type="match status" value="1"/>
</dbReference>
<protein>
    <recommendedName>
        <fullName evidence="2">AMP-dependent synthetase/ligase domain-containing protein</fullName>
    </recommendedName>
</protein>
<dbReference type="Proteomes" id="UP000286715">
    <property type="component" value="Unassembled WGS sequence"/>
</dbReference>
<sequence length="416" mass="48013">MKYFYIDFSGEIHKTWEELIYDLNEKQEVERYCYQRDFYEIFKIIIASILNESELTLIDGELTIPEVKTLIGEEALEQISQIEKRKYSDIKDKKDLIEKIKKSKSGSIVLFTSGTTGKPKPVKHSIANLSRGVVIKEEMQGDVWGFAYHPTHIAGIQVLLQAIYNGNTIVRLFGLSSSEIEEAVTKYEVTNISATPTFLRLFLSTGKQITMVRRITSGGEKMDEMLIERLTKKFPHAKFRNIYATTEFGTLFKSSSDGFEIKSEKRELVKIKDGELLVHRSLLGEFETHQLDGDWYKTGDFVETIKEEPLTVKIIGRRSEIVNVGGMKVNVTEIEEKIREVFDVNFVKVYAKQNSVIGNILCCDINFKGKQENEAEIRRQLSKFFQEYKIPRIIKIIDRVDKTDLTRTIKINRTKT</sequence>
<evidence type="ECO:0000313" key="3">
    <source>
        <dbReference type="EMBL" id="GCD77351.1"/>
    </source>
</evidence>
<dbReference type="InterPro" id="IPR042099">
    <property type="entry name" value="ANL_N_sf"/>
</dbReference>
<dbReference type="PROSITE" id="PS00455">
    <property type="entry name" value="AMP_BINDING"/>
    <property type="match status" value="1"/>
</dbReference>
<dbReference type="OrthoDB" id="9765680at2"/>
<evidence type="ECO:0000256" key="1">
    <source>
        <dbReference type="ARBA" id="ARBA00006432"/>
    </source>
</evidence>
<comment type="similarity">
    <text evidence="1">Belongs to the ATP-dependent AMP-binding enzyme family.</text>
</comment>
<dbReference type="PANTHER" id="PTHR43201:SF8">
    <property type="entry name" value="ACYL-COA SYNTHETASE FAMILY MEMBER 3"/>
    <property type="match status" value="1"/>
</dbReference>
<dbReference type="InterPro" id="IPR020845">
    <property type="entry name" value="AMP-binding_CS"/>
</dbReference>
<feature type="domain" description="AMP-dependent synthetase/ligase" evidence="2">
    <location>
        <begin position="61"/>
        <end position="252"/>
    </location>
</feature>
<dbReference type="AlphaFoldDB" id="A0A401XK54"/>
<name>A0A401XK54_9FLAO</name>
<dbReference type="Gene3D" id="3.30.300.30">
    <property type="match status" value="1"/>
</dbReference>
<dbReference type="Pfam" id="PF00501">
    <property type="entry name" value="AMP-binding"/>
    <property type="match status" value="1"/>
</dbReference>
<dbReference type="PANTHER" id="PTHR43201">
    <property type="entry name" value="ACYL-COA SYNTHETASE"/>
    <property type="match status" value="1"/>
</dbReference>
<dbReference type="GO" id="GO:0006631">
    <property type="term" value="P:fatty acid metabolic process"/>
    <property type="evidence" value="ECO:0007669"/>
    <property type="project" value="TreeGrafter"/>
</dbReference>
<gene>
    <name evidence="3" type="ORF">JCM31826_08330</name>
</gene>
<proteinExistence type="inferred from homology"/>